<feature type="repeat" description="TPR" evidence="1">
    <location>
        <begin position="58"/>
        <end position="91"/>
    </location>
</feature>
<dbReference type="EMBL" id="JAEMHM010000013">
    <property type="protein sequence ID" value="MBJ6726247.1"/>
    <property type="molecule type" value="Genomic_DNA"/>
</dbReference>
<sequence length="452" mass="50461">MESGDADAAELSFRKAIAINPGLAAAHTNLGLLLEQKGNLAEAEKEYRLSLSLNPEGGRTWLNLGVLLLGQKRLAEAEEAYRKSIALLPDFPPAWTNLGTLLASLRRDDEAEVCLRQAIELDPQYRSGYFNLSYLLLRQGRFEEGWECFEKRDWYRHFEARIPCPRWRGESVAGKALLLVFDAGNGDMIQFCRYASVLKERGAKLVTVIGHPPLKRLFRTMDGVDFAYGFDEEILHVEADYWTPPLSIPYYCRTRLDSIPARIPYLHADPELVKKWAKRLSDLSAPGDLRVGLVWQGSRNFENDADRSLPGLSTLEPLGGVGGVRFLSLQKGAGEDDAALPPAGLPVVNLASEIEDFADSAAIVSNLDLVISVDTAMAHLTGALGKPCWLLLPDYKTDWRWLDGRSDSPWYPGVMRLFRQHRMGEWVKVVEEVREVLETLVVSSPGRGNSPL</sequence>
<dbReference type="PANTHER" id="PTHR44809">
    <property type="match status" value="1"/>
</dbReference>
<feature type="repeat" description="TPR" evidence="1">
    <location>
        <begin position="92"/>
        <end position="125"/>
    </location>
</feature>
<dbReference type="Gene3D" id="3.40.50.2000">
    <property type="entry name" value="Glycogen Phosphorylase B"/>
    <property type="match status" value="1"/>
</dbReference>
<protein>
    <submittedName>
        <fullName evidence="2">Tetratricopeptide repeat protein</fullName>
    </submittedName>
</protein>
<dbReference type="PROSITE" id="PS50005">
    <property type="entry name" value="TPR"/>
    <property type="match status" value="3"/>
</dbReference>
<keyword evidence="1" id="KW-0802">TPR repeat</keyword>
<reference evidence="2" key="1">
    <citation type="submission" date="2020-12" db="EMBL/GenBank/DDBJ databases">
        <title>Geomonas sp. Red875, isolated from river sediment.</title>
        <authorList>
            <person name="Xu Z."/>
            <person name="Zhang Z."/>
            <person name="Masuda Y."/>
            <person name="Itoh H."/>
            <person name="Senoo K."/>
        </authorList>
    </citation>
    <scope>NUCLEOTIDE SEQUENCE</scope>
    <source>
        <strain evidence="2">Red875</strain>
    </source>
</reference>
<gene>
    <name evidence="2" type="ORF">JFN93_16155</name>
</gene>
<dbReference type="Proteomes" id="UP000636888">
    <property type="component" value="Unassembled WGS sequence"/>
</dbReference>
<accession>A0A8J7LZ71</accession>
<evidence type="ECO:0000313" key="2">
    <source>
        <dbReference type="EMBL" id="MBJ6726247.1"/>
    </source>
</evidence>
<dbReference type="InterPro" id="IPR052943">
    <property type="entry name" value="TMTC_O-mannosyl-trnsfr"/>
</dbReference>
<comment type="caution">
    <text evidence="2">The sequence shown here is derived from an EMBL/GenBank/DDBJ whole genome shotgun (WGS) entry which is preliminary data.</text>
</comment>
<feature type="repeat" description="TPR" evidence="1">
    <location>
        <begin position="24"/>
        <end position="57"/>
    </location>
</feature>
<dbReference type="SMART" id="SM00028">
    <property type="entry name" value="TPR"/>
    <property type="match status" value="3"/>
</dbReference>
<evidence type="ECO:0000313" key="3">
    <source>
        <dbReference type="Proteomes" id="UP000636888"/>
    </source>
</evidence>
<dbReference type="SUPFAM" id="SSF53756">
    <property type="entry name" value="UDP-Glycosyltransferase/glycogen phosphorylase"/>
    <property type="match status" value="1"/>
</dbReference>
<keyword evidence="3" id="KW-1185">Reference proteome</keyword>
<dbReference type="AlphaFoldDB" id="A0A8J7LZ71"/>
<name>A0A8J7LZ71_9BACT</name>
<organism evidence="2 3">
    <name type="scientific">Geomesophilobacter sediminis</name>
    <dbReference type="NCBI Taxonomy" id="2798584"/>
    <lineage>
        <taxon>Bacteria</taxon>
        <taxon>Pseudomonadati</taxon>
        <taxon>Thermodesulfobacteriota</taxon>
        <taxon>Desulfuromonadia</taxon>
        <taxon>Geobacterales</taxon>
        <taxon>Geobacteraceae</taxon>
        <taxon>Geomesophilobacter</taxon>
    </lineage>
</organism>
<evidence type="ECO:0000256" key="1">
    <source>
        <dbReference type="PROSITE-ProRule" id="PRU00339"/>
    </source>
</evidence>
<dbReference type="SUPFAM" id="SSF48452">
    <property type="entry name" value="TPR-like"/>
    <property type="match status" value="1"/>
</dbReference>
<proteinExistence type="predicted"/>
<dbReference type="Gene3D" id="1.25.40.10">
    <property type="entry name" value="Tetratricopeptide repeat domain"/>
    <property type="match status" value="1"/>
</dbReference>
<dbReference type="InterPro" id="IPR019734">
    <property type="entry name" value="TPR_rpt"/>
</dbReference>
<dbReference type="Pfam" id="PF13424">
    <property type="entry name" value="TPR_12"/>
    <property type="match status" value="1"/>
</dbReference>
<dbReference type="PANTHER" id="PTHR44809:SF1">
    <property type="entry name" value="PROTEIN O-MANNOSYL-TRANSFERASE TMTC1"/>
    <property type="match status" value="1"/>
</dbReference>
<dbReference type="InterPro" id="IPR011990">
    <property type="entry name" value="TPR-like_helical_dom_sf"/>
</dbReference>
<dbReference type="Pfam" id="PF00515">
    <property type="entry name" value="TPR_1"/>
    <property type="match status" value="1"/>
</dbReference>